<dbReference type="EMBL" id="VSSQ01109277">
    <property type="protein sequence ID" value="MPN47635.1"/>
    <property type="molecule type" value="Genomic_DNA"/>
</dbReference>
<accession>A0A645I8G2</accession>
<name>A0A645I8G2_9ZZZZ</name>
<organism evidence="2">
    <name type="scientific">bioreactor metagenome</name>
    <dbReference type="NCBI Taxonomy" id="1076179"/>
    <lineage>
        <taxon>unclassified sequences</taxon>
        <taxon>metagenomes</taxon>
        <taxon>ecological metagenomes</taxon>
    </lineage>
</organism>
<gene>
    <name evidence="2" type="ORF">SDC9_195238</name>
</gene>
<proteinExistence type="predicted"/>
<comment type="caution">
    <text evidence="2">The sequence shown here is derived from an EMBL/GenBank/DDBJ whole genome shotgun (WGS) entry which is preliminary data.</text>
</comment>
<sequence>MAKGGTAPGDHESPAIGVRARSDIPLGKRNILVDAADEGVLQLDWIHETNSCDGGSAMADSPRHVPCRIPAGYVC</sequence>
<reference evidence="2" key="1">
    <citation type="submission" date="2019-08" db="EMBL/GenBank/DDBJ databases">
        <authorList>
            <person name="Kucharzyk K."/>
            <person name="Murdoch R.W."/>
            <person name="Higgins S."/>
            <person name="Loffler F."/>
        </authorList>
    </citation>
    <scope>NUCLEOTIDE SEQUENCE</scope>
</reference>
<feature type="region of interest" description="Disordered" evidence="1">
    <location>
        <begin position="1"/>
        <end position="20"/>
    </location>
</feature>
<evidence type="ECO:0000256" key="1">
    <source>
        <dbReference type="SAM" id="MobiDB-lite"/>
    </source>
</evidence>
<protein>
    <submittedName>
        <fullName evidence="2">Uncharacterized protein</fullName>
    </submittedName>
</protein>
<evidence type="ECO:0000313" key="2">
    <source>
        <dbReference type="EMBL" id="MPN47635.1"/>
    </source>
</evidence>
<dbReference type="AlphaFoldDB" id="A0A645I8G2"/>